<evidence type="ECO:0000313" key="3">
    <source>
        <dbReference type="Proteomes" id="UP000077315"/>
    </source>
</evidence>
<sequence>MELKQLQALDFIISDIKGTMLPREEVDVCGDIVEKIKCGDKIKYYDTRTVPHNPSLSIPNVSPRLFRCRLCAHTLFNVRIEKSNVILDRVPSIIMFYTCLLYPDVFMFWLCYSH</sequence>
<gene>
    <name evidence="2" type="ORF">PHYBLDRAFT_66759</name>
</gene>
<dbReference type="VEuPathDB" id="FungiDB:PHYBLDRAFT_66759"/>
<keyword evidence="3" id="KW-1185">Reference proteome</keyword>
<name>A0A162WNI6_PHYB8</name>
<dbReference type="Proteomes" id="UP000077315">
    <property type="component" value="Unassembled WGS sequence"/>
</dbReference>
<dbReference type="EMBL" id="KV440992">
    <property type="protein sequence ID" value="OAD69275.1"/>
    <property type="molecule type" value="Genomic_DNA"/>
</dbReference>
<proteinExistence type="predicted"/>
<dbReference type="InParanoid" id="A0A162WNI6"/>
<dbReference type="RefSeq" id="XP_018287315.1">
    <property type="nucleotide sequence ID" value="XM_018441684.1"/>
</dbReference>
<organism evidence="2 3">
    <name type="scientific">Phycomyces blakesleeanus (strain ATCC 8743b / DSM 1359 / FGSC 10004 / NBRC 33097 / NRRL 1555)</name>
    <dbReference type="NCBI Taxonomy" id="763407"/>
    <lineage>
        <taxon>Eukaryota</taxon>
        <taxon>Fungi</taxon>
        <taxon>Fungi incertae sedis</taxon>
        <taxon>Mucoromycota</taxon>
        <taxon>Mucoromycotina</taxon>
        <taxon>Mucoromycetes</taxon>
        <taxon>Mucorales</taxon>
        <taxon>Phycomycetaceae</taxon>
        <taxon>Phycomyces</taxon>
    </lineage>
</organism>
<reference evidence="3" key="1">
    <citation type="submission" date="2015-06" db="EMBL/GenBank/DDBJ databases">
        <title>Expansion of signal transduction pathways in fungi by whole-genome duplication.</title>
        <authorList>
            <consortium name="DOE Joint Genome Institute"/>
            <person name="Corrochano L.M."/>
            <person name="Kuo A."/>
            <person name="Marcet-Houben M."/>
            <person name="Polaino S."/>
            <person name="Salamov A."/>
            <person name="Villalobos J.M."/>
            <person name="Alvarez M.I."/>
            <person name="Avalos J."/>
            <person name="Benito E.P."/>
            <person name="Benoit I."/>
            <person name="Burger G."/>
            <person name="Camino L.P."/>
            <person name="Canovas D."/>
            <person name="Cerda-Olmedo E."/>
            <person name="Cheng J.-F."/>
            <person name="Dominguez A."/>
            <person name="Elias M."/>
            <person name="Eslava A.P."/>
            <person name="Glaser F."/>
            <person name="Grimwood J."/>
            <person name="Gutierrez G."/>
            <person name="Heitman J."/>
            <person name="Henrissat B."/>
            <person name="Iturriaga E.A."/>
            <person name="Lang B.F."/>
            <person name="Lavin J.L."/>
            <person name="Lee S."/>
            <person name="Li W."/>
            <person name="Lindquist E."/>
            <person name="Lopez-Garcia S."/>
            <person name="Luque E.M."/>
            <person name="Marcos A.T."/>
            <person name="Martin J."/>
            <person name="McCluskey K."/>
            <person name="Medina H.R."/>
            <person name="Miralles-Duran A."/>
            <person name="Miyazaki A."/>
            <person name="Munoz-Torres E."/>
            <person name="Oguiza J.A."/>
            <person name="Ohm R."/>
            <person name="Olmedo M."/>
            <person name="Orejas M."/>
            <person name="Ortiz-Castellanos L."/>
            <person name="Pisabarro A.G."/>
            <person name="Rodriguez-Romero J."/>
            <person name="Ruiz-Herrera J."/>
            <person name="Ruiz-Vazquez R."/>
            <person name="Sanz C."/>
            <person name="Schackwitz W."/>
            <person name="Schmutz J."/>
            <person name="Shahriari M."/>
            <person name="Shelest E."/>
            <person name="Silva-Franco F."/>
            <person name="Soanes D."/>
            <person name="Syed K."/>
            <person name="Tagua V.G."/>
            <person name="Talbot N.J."/>
            <person name="Thon M."/>
            <person name="De vries R.P."/>
            <person name="Wiebenga A."/>
            <person name="Yadav J.S."/>
            <person name="Braun E.L."/>
            <person name="Baker S."/>
            <person name="Garre V."/>
            <person name="Horwitz B."/>
            <person name="Torres-Martinez S."/>
            <person name="Idnurm A."/>
            <person name="Herrera-Estrella A."/>
            <person name="Gabaldon T."/>
            <person name="Grigoriev I.V."/>
        </authorList>
    </citation>
    <scope>NUCLEOTIDE SEQUENCE [LARGE SCALE GENOMIC DNA]</scope>
    <source>
        <strain evidence="3">NRRL 1555(-)</strain>
    </source>
</reference>
<dbReference type="GeneID" id="29002590"/>
<feature type="transmembrane region" description="Helical" evidence="1">
    <location>
        <begin position="93"/>
        <end position="112"/>
    </location>
</feature>
<keyword evidence="1" id="KW-0812">Transmembrane</keyword>
<accession>A0A162WNI6</accession>
<keyword evidence="1" id="KW-1133">Transmembrane helix</keyword>
<keyword evidence="1" id="KW-0472">Membrane</keyword>
<evidence type="ECO:0000256" key="1">
    <source>
        <dbReference type="SAM" id="Phobius"/>
    </source>
</evidence>
<evidence type="ECO:0000313" key="2">
    <source>
        <dbReference type="EMBL" id="OAD69275.1"/>
    </source>
</evidence>
<protein>
    <submittedName>
        <fullName evidence="2">Uncharacterized protein</fullName>
    </submittedName>
</protein>
<dbReference type="AlphaFoldDB" id="A0A162WNI6"/>